<protein>
    <submittedName>
        <fullName evidence="2">Uncharacterized protein</fullName>
    </submittedName>
</protein>
<reference evidence="3" key="1">
    <citation type="journal article" date="2014" name="Sci. Data">
        <title>Genomes of diverse isolates of the marine cyanobacterium Prochlorococcus.</title>
        <authorList>
            <person name="Biller S."/>
            <person name="Berube P."/>
            <person name="Thompson J."/>
            <person name="Kelly L."/>
            <person name="Roggensack S."/>
            <person name="Awad L."/>
            <person name="Roache-Johnson K."/>
            <person name="Ding H."/>
            <person name="Giovannoni S.J."/>
            <person name="Moore L.R."/>
            <person name="Chisholm S.W."/>
        </authorList>
    </citation>
    <scope>NUCLEOTIDE SEQUENCE [LARGE SCALE GENOMIC DNA]</scope>
    <source>
        <strain evidence="3">MIT 9201</strain>
    </source>
</reference>
<dbReference type="AlphaFoldDB" id="A0A0A2A5R0"/>
<gene>
    <name evidence="2" type="ORF">EU95_1227</name>
</gene>
<accession>A0A0A2A5R0</accession>
<name>A0A0A2A5R0_PROMR</name>
<comment type="caution">
    <text evidence="2">The sequence shown here is derived from an EMBL/GenBank/DDBJ whole genome shotgun (WGS) entry which is preliminary data.</text>
</comment>
<feature type="compositionally biased region" description="Gly residues" evidence="1">
    <location>
        <begin position="18"/>
        <end position="28"/>
    </location>
</feature>
<organism evidence="2 3">
    <name type="scientific">Prochlorococcus marinus str. MIT 9201</name>
    <dbReference type="NCBI Taxonomy" id="93057"/>
    <lineage>
        <taxon>Bacteria</taxon>
        <taxon>Bacillati</taxon>
        <taxon>Cyanobacteriota</taxon>
        <taxon>Cyanophyceae</taxon>
        <taxon>Synechococcales</taxon>
        <taxon>Prochlorococcaceae</taxon>
        <taxon>Prochlorococcus</taxon>
    </lineage>
</organism>
<evidence type="ECO:0000313" key="2">
    <source>
        <dbReference type="EMBL" id="KGF95748.1"/>
    </source>
</evidence>
<dbReference type="Proteomes" id="UP000030355">
    <property type="component" value="Unassembled WGS sequence"/>
</dbReference>
<sequence length="73" mass="7749">MKNETNYLTSNLLISYGGGGGGGGGGGKNSAKGRAKEKAKLLFKKRQAAKKVSEGLPLTEEEKKILYFDEIGD</sequence>
<evidence type="ECO:0000256" key="1">
    <source>
        <dbReference type="SAM" id="MobiDB-lite"/>
    </source>
</evidence>
<proteinExistence type="predicted"/>
<feature type="region of interest" description="Disordered" evidence="1">
    <location>
        <begin position="18"/>
        <end position="37"/>
    </location>
</feature>
<evidence type="ECO:0000313" key="3">
    <source>
        <dbReference type="Proteomes" id="UP000030355"/>
    </source>
</evidence>
<dbReference type="EMBL" id="JNAL01000013">
    <property type="protein sequence ID" value="KGF95748.1"/>
    <property type="molecule type" value="Genomic_DNA"/>
</dbReference>